<dbReference type="Gene3D" id="3.40.50.1820">
    <property type="entry name" value="alpha/beta hydrolase"/>
    <property type="match status" value="1"/>
</dbReference>
<dbReference type="GO" id="GO:0006629">
    <property type="term" value="P:lipid metabolic process"/>
    <property type="evidence" value="ECO:0007669"/>
    <property type="project" value="InterPro"/>
</dbReference>
<protein>
    <recommendedName>
        <fullName evidence="5">Fungal lipase-type domain-containing protein</fullName>
    </recommendedName>
</protein>
<dbReference type="InterPro" id="IPR029058">
    <property type="entry name" value="AB_hydrolase_fold"/>
</dbReference>
<evidence type="ECO:0000313" key="7">
    <source>
        <dbReference type="Proteomes" id="UP001187734"/>
    </source>
</evidence>
<feature type="region of interest" description="Disordered" evidence="4">
    <location>
        <begin position="442"/>
        <end position="469"/>
    </location>
</feature>
<evidence type="ECO:0000259" key="5">
    <source>
        <dbReference type="Pfam" id="PF01764"/>
    </source>
</evidence>
<evidence type="ECO:0000256" key="2">
    <source>
        <dbReference type="ARBA" id="ARBA00047591"/>
    </source>
</evidence>
<gene>
    <name evidence="6" type="ORF">FTOL_11294</name>
</gene>
<evidence type="ECO:0000256" key="4">
    <source>
        <dbReference type="SAM" id="MobiDB-lite"/>
    </source>
</evidence>
<reference evidence="6" key="1">
    <citation type="submission" date="2018-03" db="EMBL/GenBank/DDBJ databases">
        <authorList>
            <person name="Guldener U."/>
        </authorList>
    </citation>
    <scope>NUCLEOTIDE SEQUENCE</scope>
</reference>
<dbReference type="PANTHER" id="PTHR45856">
    <property type="entry name" value="ALPHA/BETA-HYDROLASES SUPERFAMILY PROTEIN"/>
    <property type="match status" value="1"/>
</dbReference>
<dbReference type="Pfam" id="PF01764">
    <property type="entry name" value="Lipase_3"/>
    <property type="match status" value="1"/>
</dbReference>
<dbReference type="AlphaFoldDB" id="A0AAE8SMU4"/>
<dbReference type="InterPro" id="IPR051218">
    <property type="entry name" value="Sec_MonoDiacylglyc_Lipase"/>
</dbReference>
<evidence type="ECO:0000256" key="3">
    <source>
        <dbReference type="ARBA" id="ARBA00048461"/>
    </source>
</evidence>
<accession>A0AAE8SMU4</accession>
<dbReference type="SUPFAM" id="SSF53474">
    <property type="entry name" value="alpha/beta-Hydrolases"/>
    <property type="match status" value="1"/>
</dbReference>
<evidence type="ECO:0000256" key="1">
    <source>
        <dbReference type="ARBA" id="ARBA00043996"/>
    </source>
</evidence>
<dbReference type="PANTHER" id="PTHR45856:SF11">
    <property type="entry name" value="FUNGAL LIPASE-LIKE DOMAIN-CONTAINING PROTEIN"/>
    <property type="match status" value="1"/>
</dbReference>
<comment type="similarity">
    <text evidence="1">Belongs to the AB hydrolase superfamily. Lipase family. Class 3 subfamily.</text>
</comment>
<feature type="domain" description="Fungal lipase-type" evidence="5">
    <location>
        <begin position="172"/>
        <end position="315"/>
    </location>
</feature>
<evidence type="ECO:0000313" key="6">
    <source>
        <dbReference type="EMBL" id="SPJ85513.1"/>
    </source>
</evidence>
<dbReference type="Proteomes" id="UP001187734">
    <property type="component" value="Unassembled WGS sequence"/>
</dbReference>
<feature type="compositionally biased region" description="Basic and acidic residues" evidence="4">
    <location>
        <begin position="447"/>
        <end position="459"/>
    </location>
</feature>
<dbReference type="InterPro" id="IPR002921">
    <property type="entry name" value="Fungal_lipase-type"/>
</dbReference>
<comment type="catalytic activity">
    <reaction evidence="3">
        <text>a monoacylglycerol + H2O = glycerol + a fatty acid + H(+)</text>
        <dbReference type="Rhea" id="RHEA:15245"/>
        <dbReference type="ChEBI" id="CHEBI:15377"/>
        <dbReference type="ChEBI" id="CHEBI:15378"/>
        <dbReference type="ChEBI" id="CHEBI:17408"/>
        <dbReference type="ChEBI" id="CHEBI:17754"/>
        <dbReference type="ChEBI" id="CHEBI:28868"/>
    </reaction>
</comment>
<dbReference type="CDD" id="cd00519">
    <property type="entry name" value="Lipase_3"/>
    <property type="match status" value="1"/>
</dbReference>
<comment type="caution">
    <text evidence="6">The sequence shown here is derived from an EMBL/GenBank/DDBJ whole genome shotgun (WGS) entry which is preliminary data.</text>
</comment>
<sequence>MGASSSRSAMSADNTRGASIAAYELSSALSQSFSEINLGGNLSQQFKQLLQRLDQEASKYTNSQVDDQKSTEWNPSKSEVDLVGFAWHCAHNTYKTKPRKTSQPPIESTHKPQMRFQNTSPAIEDNSYKGRYTICEEELRQDCFAGTVKAITATVIERTGSGGINELMPVLVIAIRGSASKMDHIVNANSGPKNAGSYIHGTDDIKAHSGFLNSALALDSTVARMINTYPPKFEVRSGQKPHVVFTGHSAGGAVAQLLYLHHISHPDLSKSARFSCVTFGAPPCLSSPVDLSLYQPSEKTLCVNIINEFDVVTRADKPYILSLVDIARSMLDLPPNNEVYESATDKEIIDAALKATHTEESRLPRQLKIINIDESKFWRLPQPLYHHVGPRVVMLMRLVEGEMSLKAVEVTPSEFQKLLFCRVAVHGKRIYAERMEALQQGRFNGRSGREQDGDGKDKASSLSGSSTAY</sequence>
<keyword evidence="7" id="KW-1185">Reference proteome</keyword>
<feature type="compositionally biased region" description="Polar residues" evidence="4">
    <location>
        <begin position="460"/>
        <end position="469"/>
    </location>
</feature>
<dbReference type="EMBL" id="ONZP01000479">
    <property type="protein sequence ID" value="SPJ85513.1"/>
    <property type="molecule type" value="Genomic_DNA"/>
</dbReference>
<proteinExistence type="inferred from homology"/>
<name>A0AAE8SMU4_9HYPO</name>
<comment type="catalytic activity">
    <reaction evidence="2">
        <text>a diacylglycerol + H2O = a monoacylglycerol + a fatty acid + H(+)</text>
        <dbReference type="Rhea" id="RHEA:32731"/>
        <dbReference type="ChEBI" id="CHEBI:15377"/>
        <dbReference type="ChEBI" id="CHEBI:15378"/>
        <dbReference type="ChEBI" id="CHEBI:17408"/>
        <dbReference type="ChEBI" id="CHEBI:18035"/>
        <dbReference type="ChEBI" id="CHEBI:28868"/>
    </reaction>
</comment>
<organism evidence="6 7">
    <name type="scientific">Fusarium torulosum</name>
    <dbReference type="NCBI Taxonomy" id="33205"/>
    <lineage>
        <taxon>Eukaryota</taxon>
        <taxon>Fungi</taxon>
        <taxon>Dikarya</taxon>
        <taxon>Ascomycota</taxon>
        <taxon>Pezizomycotina</taxon>
        <taxon>Sordariomycetes</taxon>
        <taxon>Hypocreomycetidae</taxon>
        <taxon>Hypocreales</taxon>
        <taxon>Nectriaceae</taxon>
        <taxon>Fusarium</taxon>
    </lineage>
</organism>